<dbReference type="InterPro" id="IPR016159">
    <property type="entry name" value="Cullin_repeat-like_dom_sf"/>
</dbReference>
<dbReference type="Proteomes" id="UP001152797">
    <property type="component" value="Unassembled WGS sequence"/>
</dbReference>
<evidence type="ECO:0000313" key="3">
    <source>
        <dbReference type="Proteomes" id="UP001152797"/>
    </source>
</evidence>
<comment type="caution">
    <text evidence="1">The sequence shown here is derived from an EMBL/GenBank/DDBJ whole genome shotgun (WGS) entry which is preliminary data.</text>
</comment>
<sequence length="319" mass="36343">MTGGLPGGMPPDLNFFATGDLSVQLKDLEKSEQPPDRCVGLGQGVGGNLARSCLGLVGSKETKEHRVQQATKDEKKGDAIVPLDRLNAPFSPSTSPRSGLTGAILSYSEPKGMWFSLLMNDMGPVPREELDKVIAHRWTFQGALELAAQGKSICYFILCLLEIQRNIQVDQEEEVLNANLLEACKTFVRCQCREGKPGEMYQVLSHFISNSHVFFEWEKFLTGIFQDSRAHQERFLVMHLEQVWSRYKRFTTVLESMFDYLDDIFTWRHRLPKVSELIRDHMKRRCFSSPLVTKNELFTSQAVRDETLKQVRFAMGFVL</sequence>
<keyword evidence="3" id="KW-1185">Reference proteome</keyword>
<dbReference type="EMBL" id="CAMXCT020001731">
    <property type="protein sequence ID" value="CAL1145958.1"/>
    <property type="molecule type" value="Genomic_DNA"/>
</dbReference>
<proteinExistence type="predicted"/>
<name>A0A9P1FXU9_9DINO</name>
<accession>A0A9P1FXU9</accession>
<gene>
    <name evidence="1" type="ORF">C1SCF055_LOCUS19401</name>
</gene>
<protein>
    <submittedName>
        <fullName evidence="1">Uncharacterized protein</fullName>
    </submittedName>
</protein>
<organism evidence="1">
    <name type="scientific">Cladocopium goreaui</name>
    <dbReference type="NCBI Taxonomy" id="2562237"/>
    <lineage>
        <taxon>Eukaryota</taxon>
        <taxon>Sar</taxon>
        <taxon>Alveolata</taxon>
        <taxon>Dinophyceae</taxon>
        <taxon>Suessiales</taxon>
        <taxon>Symbiodiniaceae</taxon>
        <taxon>Cladocopium</taxon>
    </lineage>
</organism>
<evidence type="ECO:0000313" key="2">
    <source>
        <dbReference type="EMBL" id="CAL4779895.1"/>
    </source>
</evidence>
<reference evidence="2 3" key="2">
    <citation type="submission" date="2024-05" db="EMBL/GenBank/DDBJ databases">
        <authorList>
            <person name="Chen Y."/>
            <person name="Shah S."/>
            <person name="Dougan E. K."/>
            <person name="Thang M."/>
            <person name="Chan C."/>
        </authorList>
    </citation>
    <scope>NUCLEOTIDE SEQUENCE [LARGE SCALE GENOMIC DNA]</scope>
</reference>
<dbReference type="EMBL" id="CAMXCT030001731">
    <property type="protein sequence ID" value="CAL4779895.1"/>
    <property type="molecule type" value="Genomic_DNA"/>
</dbReference>
<dbReference type="OrthoDB" id="425884at2759"/>
<dbReference type="EMBL" id="CAMXCT010001731">
    <property type="protein sequence ID" value="CAI3992583.1"/>
    <property type="molecule type" value="Genomic_DNA"/>
</dbReference>
<dbReference type="AlphaFoldDB" id="A0A9P1FXU9"/>
<reference evidence="1" key="1">
    <citation type="submission" date="2022-10" db="EMBL/GenBank/DDBJ databases">
        <authorList>
            <person name="Chen Y."/>
            <person name="Dougan E. K."/>
            <person name="Chan C."/>
            <person name="Rhodes N."/>
            <person name="Thang M."/>
        </authorList>
    </citation>
    <scope>NUCLEOTIDE SEQUENCE</scope>
</reference>
<evidence type="ECO:0000313" key="1">
    <source>
        <dbReference type="EMBL" id="CAI3992583.1"/>
    </source>
</evidence>
<dbReference type="Gene3D" id="1.20.1310.10">
    <property type="entry name" value="Cullin Repeats"/>
    <property type="match status" value="1"/>
</dbReference>
<dbReference type="SUPFAM" id="SSF74788">
    <property type="entry name" value="Cullin repeat-like"/>
    <property type="match status" value="1"/>
</dbReference>